<organism evidence="2 3">
    <name type="scientific">Nocardia asteroides NBRC 15531</name>
    <dbReference type="NCBI Taxonomy" id="1110697"/>
    <lineage>
        <taxon>Bacteria</taxon>
        <taxon>Bacillati</taxon>
        <taxon>Actinomycetota</taxon>
        <taxon>Actinomycetes</taxon>
        <taxon>Mycobacteriales</taxon>
        <taxon>Nocardiaceae</taxon>
        <taxon>Nocardia</taxon>
    </lineage>
</organism>
<dbReference type="OrthoDB" id="4560608at2"/>
<evidence type="ECO:0000313" key="3">
    <source>
        <dbReference type="Proteomes" id="UP000017048"/>
    </source>
</evidence>
<dbReference type="GeneID" id="91518199"/>
<feature type="region of interest" description="Disordered" evidence="1">
    <location>
        <begin position="61"/>
        <end position="90"/>
    </location>
</feature>
<dbReference type="InterPro" id="IPR045954">
    <property type="entry name" value="DUF6374"/>
</dbReference>
<proteinExistence type="predicted"/>
<keyword evidence="3" id="KW-1185">Reference proteome</keyword>
<dbReference type="Proteomes" id="UP000017048">
    <property type="component" value="Unassembled WGS sequence"/>
</dbReference>
<accession>U5EAF6</accession>
<gene>
    <name evidence="2" type="ORF">NCAST_19_01170</name>
</gene>
<name>U5EAF6_NOCAS</name>
<dbReference type="AlphaFoldDB" id="U5EAF6"/>
<evidence type="ECO:0000313" key="2">
    <source>
        <dbReference type="EMBL" id="GAD83416.1"/>
    </source>
</evidence>
<dbReference type="EMBL" id="BAFO02000019">
    <property type="protein sequence ID" value="GAD83416.1"/>
    <property type="molecule type" value="Genomic_DNA"/>
</dbReference>
<feature type="compositionally biased region" description="Basic and acidic residues" evidence="1">
    <location>
        <begin position="76"/>
        <end position="90"/>
    </location>
</feature>
<protein>
    <submittedName>
        <fullName evidence="2">Uncharacterized protein</fullName>
    </submittedName>
</protein>
<evidence type="ECO:0000256" key="1">
    <source>
        <dbReference type="SAM" id="MobiDB-lite"/>
    </source>
</evidence>
<sequence>MSEMPAPAPTAAALATVRRQLGVCAAFGAVAAPEQLDEIAERLTEVLRGYAVADTRRYPGLRRPLRPRSARTVHPWRIDHTPSDPEHPFS</sequence>
<comment type="caution">
    <text evidence="2">The sequence shown here is derived from an EMBL/GenBank/DDBJ whole genome shotgun (WGS) entry which is preliminary data.</text>
</comment>
<reference evidence="2 3" key="1">
    <citation type="journal article" date="2014" name="BMC Genomics">
        <title>Genome based analysis of type-I polyketide synthase and nonribosomal peptide synthetase gene clusters in seven strains of five representative Nocardia species.</title>
        <authorList>
            <person name="Komaki H."/>
            <person name="Ichikawa N."/>
            <person name="Hosoyama A."/>
            <person name="Takahashi-Nakaguchi A."/>
            <person name="Matsuzawa T."/>
            <person name="Suzuki K."/>
            <person name="Fujita N."/>
            <person name="Gonoi T."/>
        </authorList>
    </citation>
    <scope>NUCLEOTIDE SEQUENCE [LARGE SCALE GENOMIC DNA]</scope>
    <source>
        <strain evidence="2 3">NBRC 15531</strain>
    </source>
</reference>
<dbReference type="Pfam" id="PF19901">
    <property type="entry name" value="DUF6374"/>
    <property type="match status" value="1"/>
</dbReference>
<feature type="compositionally biased region" description="Basic residues" evidence="1">
    <location>
        <begin position="61"/>
        <end position="71"/>
    </location>
</feature>
<dbReference type="RefSeq" id="WP_019050240.1">
    <property type="nucleotide sequence ID" value="NZ_BAFO02000019.1"/>
</dbReference>